<keyword evidence="4" id="KW-1185">Reference proteome</keyword>
<evidence type="ECO:0000313" key="3">
    <source>
        <dbReference type="EMBL" id="RRD90385.1"/>
    </source>
</evidence>
<accession>A0A3P2A5X7</accession>
<dbReference type="EMBL" id="RQYC01000006">
    <property type="protein sequence ID" value="RRD90385.1"/>
    <property type="molecule type" value="Genomic_DNA"/>
</dbReference>
<name>A0A3P2A5X7_9NEIS</name>
<feature type="compositionally biased region" description="Basic and acidic residues" evidence="1">
    <location>
        <begin position="287"/>
        <end position="297"/>
    </location>
</feature>
<comment type="caution">
    <text evidence="3">The sequence shown here is derived from an EMBL/GenBank/DDBJ whole genome shotgun (WGS) entry which is preliminary data.</text>
</comment>
<reference evidence="3 4" key="1">
    <citation type="submission" date="2018-11" db="EMBL/GenBank/DDBJ databases">
        <title>Genomes From Bacteria Associated with the Canine Oral Cavity: a Test Case for Automated Genome-Based Taxonomic Assignment.</title>
        <authorList>
            <person name="Coil D.A."/>
            <person name="Jospin G."/>
            <person name="Darling A.E."/>
            <person name="Wallis C."/>
            <person name="Davis I.J."/>
            <person name="Harris S."/>
            <person name="Eisen J.A."/>
            <person name="Holcombe L.J."/>
            <person name="O'Flynn C."/>
        </authorList>
    </citation>
    <scope>NUCLEOTIDE SEQUENCE [LARGE SCALE GENOMIC DNA]</scope>
    <source>
        <strain evidence="3 4">COT-280</strain>
    </source>
</reference>
<dbReference type="OrthoDB" id="8607286at2"/>
<dbReference type="Proteomes" id="UP000269923">
    <property type="component" value="Unassembled WGS sequence"/>
</dbReference>
<feature type="compositionally biased region" description="Low complexity" evidence="1">
    <location>
        <begin position="248"/>
        <end position="262"/>
    </location>
</feature>
<evidence type="ECO:0000256" key="1">
    <source>
        <dbReference type="SAM" id="MobiDB-lite"/>
    </source>
</evidence>
<dbReference type="InterPro" id="IPR009739">
    <property type="entry name" value="LprI-like_N"/>
</dbReference>
<feature type="region of interest" description="Disordered" evidence="1">
    <location>
        <begin position="317"/>
        <end position="339"/>
    </location>
</feature>
<dbReference type="Pfam" id="PF07007">
    <property type="entry name" value="LprI"/>
    <property type="match status" value="1"/>
</dbReference>
<evidence type="ECO:0000313" key="4">
    <source>
        <dbReference type="Proteomes" id="UP000269923"/>
    </source>
</evidence>
<proteinExistence type="predicted"/>
<protein>
    <submittedName>
        <fullName evidence="3">DUF1311 domain-containing protein</fullName>
    </submittedName>
</protein>
<organism evidence="3 4">
    <name type="scientific">Conchiformibius steedae</name>
    <dbReference type="NCBI Taxonomy" id="153493"/>
    <lineage>
        <taxon>Bacteria</taxon>
        <taxon>Pseudomonadati</taxon>
        <taxon>Pseudomonadota</taxon>
        <taxon>Betaproteobacteria</taxon>
        <taxon>Neisseriales</taxon>
        <taxon>Neisseriaceae</taxon>
        <taxon>Conchiformibius</taxon>
    </lineage>
</organism>
<sequence>MIDTRLFSIQEPVMMPKRTIAKTASFLGTALLLCACPADSDREPAVSKEVRELADCRHPAVLPDIRDNLRQTMRREAQRLAEQDKRRFVDADKVTAAADRLQVRMQSVQADSKLCTAQISVIIPQAVLDTAERYAPILESAGPAEIILNRTANNNLRFDGQAVMAQLDYRVNPDNRHFAVNYSDGNLSLLGNVLTAALLSYGVKDIIMVNGKAVNRDAALRNMDFPKVQAVIRPHEVETLQPPPPAAVPAAPRVSDDAAPVETAPPPPVAEEEPVSRISDSRLQQARSDHENADRDIKNAWHNIDPQVQQNLMEDQRAWEDRKNSSCRKSAARGADESESQFLHIQCDIRETRKRIKELNEYSIR</sequence>
<feature type="region of interest" description="Disordered" evidence="1">
    <location>
        <begin position="237"/>
        <end position="297"/>
    </location>
</feature>
<dbReference type="STRING" id="1121352.GCA_000620925_00679"/>
<evidence type="ECO:0000259" key="2">
    <source>
        <dbReference type="Pfam" id="PF07007"/>
    </source>
</evidence>
<gene>
    <name evidence="3" type="ORF">EII21_05560</name>
</gene>
<dbReference type="AlphaFoldDB" id="A0A3P2A5X7"/>
<feature type="domain" description="Lysozyme inhibitor LprI-like N-terminal" evidence="2">
    <location>
        <begin position="284"/>
        <end position="359"/>
    </location>
</feature>
<dbReference type="Gene3D" id="1.20.1270.180">
    <property type="match status" value="1"/>
</dbReference>